<feature type="transmembrane region" description="Helical" evidence="2">
    <location>
        <begin position="102"/>
        <end position="120"/>
    </location>
</feature>
<feature type="domain" description="PGG" evidence="3">
    <location>
        <begin position="16"/>
        <end position="123"/>
    </location>
</feature>
<feature type="transmembrane region" description="Helical" evidence="2">
    <location>
        <begin position="126"/>
        <end position="147"/>
    </location>
</feature>
<feature type="non-terminal residue" evidence="4">
    <location>
        <position position="1"/>
    </location>
</feature>
<feature type="transmembrane region" description="Helical" evidence="2">
    <location>
        <begin position="344"/>
        <end position="362"/>
    </location>
</feature>
<feature type="transmembrane region" description="Helical" evidence="2">
    <location>
        <begin position="734"/>
        <end position="752"/>
    </location>
</feature>
<comment type="caution">
    <text evidence="4">The sequence shown here is derived from an EMBL/GenBank/DDBJ whole genome shotgun (WGS) entry which is preliminary data.</text>
</comment>
<proteinExistence type="predicted"/>
<feature type="region of interest" description="Disordered" evidence="1">
    <location>
        <begin position="474"/>
        <end position="512"/>
    </location>
</feature>
<dbReference type="OrthoDB" id="672301at2759"/>
<feature type="compositionally biased region" description="Basic and acidic residues" evidence="1">
    <location>
        <begin position="489"/>
        <end position="512"/>
    </location>
</feature>
<keyword evidence="5" id="KW-1185">Reference proteome</keyword>
<feature type="transmembrane region" description="Helical" evidence="2">
    <location>
        <begin position="446"/>
        <end position="467"/>
    </location>
</feature>
<feature type="transmembrane region" description="Helical" evidence="2">
    <location>
        <begin position="175"/>
        <end position="192"/>
    </location>
</feature>
<dbReference type="Proteomes" id="UP000324897">
    <property type="component" value="Unassembled WGS sequence"/>
</dbReference>
<feature type="transmembrane region" description="Helical" evidence="2">
    <location>
        <begin position="391"/>
        <end position="410"/>
    </location>
</feature>
<feature type="transmembrane region" description="Helical" evidence="2">
    <location>
        <begin position="704"/>
        <end position="722"/>
    </location>
</feature>
<accession>A0A5J9SWA9</accession>
<reference evidence="4 5" key="1">
    <citation type="journal article" date="2019" name="Sci. Rep.">
        <title>A high-quality genome of Eragrostis curvula grass provides insights into Poaceae evolution and supports new strategies to enhance forage quality.</title>
        <authorList>
            <person name="Carballo J."/>
            <person name="Santos B.A.C.M."/>
            <person name="Zappacosta D."/>
            <person name="Garbus I."/>
            <person name="Selva J.P."/>
            <person name="Gallo C.A."/>
            <person name="Diaz A."/>
            <person name="Albertini E."/>
            <person name="Caccamo M."/>
            <person name="Echenique V."/>
        </authorList>
    </citation>
    <scope>NUCLEOTIDE SEQUENCE [LARGE SCALE GENOMIC DNA]</scope>
    <source>
        <strain evidence="5">cv. Victoria</strain>
        <tissue evidence="4">Leaf</tissue>
    </source>
</reference>
<feature type="transmembrane region" description="Helical" evidence="2">
    <location>
        <begin position="21"/>
        <end position="38"/>
    </location>
</feature>
<feature type="transmembrane region" description="Helical" evidence="2">
    <location>
        <begin position="228"/>
        <end position="250"/>
    </location>
</feature>
<gene>
    <name evidence="4" type="ORF">EJB05_51160</name>
</gene>
<dbReference type="Gramene" id="TVU03313">
    <property type="protein sequence ID" value="TVU03313"/>
    <property type="gene ID" value="EJB05_51160"/>
</dbReference>
<feature type="transmembrane region" description="Helical" evidence="2">
    <location>
        <begin position="671"/>
        <end position="692"/>
    </location>
</feature>
<feature type="transmembrane region" description="Helical" evidence="2">
    <location>
        <begin position="422"/>
        <end position="440"/>
    </location>
</feature>
<evidence type="ECO:0000256" key="1">
    <source>
        <dbReference type="SAM" id="MobiDB-lite"/>
    </source>
</evidence>
<dbReference type="Pfam" id="PF13962">
    <property type="entry name" value="PGG"/>
    <property type="match status" value="5"/>
</dbReference>
<feature type="transmembrane region" description="Helical" evidence="2">
    <location>
        <begin position="519"/>
        <end position="536"/>
    </location>
</feature>
<protein>
    <recommendedName>
        <fullName evidence="3">PGG domain-containing protein</fullName>
    </recommendedName>
</protein>
<evidence type="ECO:0000256" key="2">
    <source>
        <dbReference type="SAM" id="Phobius"/>
    </source>
</evidence>
<feature type="transmembrane region" description="Helical" evidence="2">
    <location>
        <begin position="262"/>
        <end position="281"/>
    </location>
</feature>
<dbReference type="EMBL" id="RWGY01000196">
    <property type="protein sequence ID" value="TVU03313.1"/>
    <property type="molecule type" value="Genomic_DNA"/>
</dbReference>
<feature type="domain" description="PGG" evidence="3">
    <location>
        <begin position="168"/>
        <end position="285"/>
    </location>
</feature>
<feature type="domain" description="PGG" evidence="3">
    <location>
        <begin position="511"/>
        <end position="575"/>
    </location>
</feature>
<keyword evidence="2" id="KW-0812">Transmembrane</keyword>
<dbReference type="PANTHER" id="PTHR24177:SF432">
    <property type="entry name" value="OS06G0286146 PROTEIN"/>
    <property type="match status" value="1"/>
</dbReference>
<feature type="domain" description="PGG" evidence="3">
    <location>
        <begin position="616"/>
        <end position="726"/>
    </location>
</feature>
<name>A0A5J9SWA9_9POAL</name>
<keyword evidence="2" id="KW-0472">Membrane</keyword>
<keyword evidence="2" id="KW-1133">Transmembrane helix</keyword>
<feature type="domain" description="PGG" evidence="3">
    <location>
        <begin position="338"/>
        <end position="444"/>
    </location>
</feature>
<feature type="transmembrane region" description="Helical" evidence="2">
    <location>
        <begin position="69"/>
        <end position="90"/>
    </location>
</feature>
<evidence type="ECO:0000313" key="4">
    <source>
        <dbReference type="EMBL" id="TVU03313.1"/>
    </source>
</evidence>
<dbReference type="InterPro" id="IPR026961">
    <property type="entry name" value="PGG_dom"/>
</dbReference>
<sequence length="774" mass="84984">MVETNQHERKDEDPTWQLRKYLLLLAILVATVTYVAGLDPPGGVWLDTKDGHRTGNPILPGTRPLPYKLFYYSNATAFAASLVVSILLLFMKDDADARVPAMRVVMGIDVVFLMAAYVAGSCRGRLTTIYASVVCGAVFLFVIVFTMMMRSKEKPGQGDRNTSNGNPKVKEQRKVLMLLAIFVATITYTAGLNSPGGFWEHADQEAGHRNVGPRAGDPVMLERHWVRFVVFLLFNTAAFAASLVIVTLLLSRRLWIHKGPLSILHFAIVVALMGLMVSYAAGSSRKTKTTAYVFSLVGLVAAYIAAVALLPGWDTDEKRPSEPSQTNTDTSTHKEEHKKRRDRSLILLLATLAATVTYQAGLSPPGGVWRDSRNGHIAGDLILPATHARQYQVFFFCNSAAFVTSIIVAMMVQSMDRVSPHALKAAVMLDLLGLIAAYVAGSCRDILSSIYVLVAVAFLVVVILLVVKCLPTMDQQAGPRPPSPPGSDLEARRRQEKEKEENEKKKEKHDNKMEKRRKLLLLLAILAVTVTYQAGFCPPGKFWLEDGDGAHHVGDSVLADNYPRRYKVFFYSNTILHVHEKLQKLVAILRLNGCISFGKSGASANEATTNPRSKDKTYRMRKYLMLISILAASVTYQAGLDPPGGVWPKDGDRHAAGDAALHGSDPGRYHAFFYSNSTCFVASVVVIVLLLQGTLWNSNIPSKVSHSAVVLNLLGLLVAYAVGSSRDWHTSGYVLAMAACMLAYVAIYHVLLCHGDRNKVTENQATDVNRADRV</sequence>
<feature type="transmembrane region" description="Helical" evidence="2">
    <location>
        <begin position="585"/>
        <end position="602"/>
    </location>
</feature>
<dbReference type="AlphaFoldDB" id="A0A5J9SWA9"/>
<feature type="transmembrane region" description="Helical" evidence="2">
    <location>
        <begin position="623"/>
        <end position="640"/>
    </location>
</feature>
<feature type="region of interest" description="Disordered" evidence="1">
    <location>
        <begin position="316"/>
        <end position="339"/>
    </location>
</feature>
<dbReference type="PANTHER" id="PTHR24177">
    <property type="entry name" value="CASKIN"/>
    <property type="match status" value="1"/>
</dbReference>
<feature type="transmembrane region" description="Helical" evidence="2">
    <location>
        <begin position="293"/>
        <end position="313"/>
    </location>
</feature>
<organism evidence="4 5">
    <name type="scientific">Eragrostis curvula</name>
    <name type="common">weeping love grass</name>
    <dbReference type="NCBI Taxonomy" id="38414"/>
    <lineage>
        <taxon>Eukaryota</taxon>
        <taxon>Viridiplantae</taxon>
        <taxon>Streptophyta</taxon>
        <taxon>Embryophyta</taxon>
        <taxon>Tracheophyta</taxon>
        <taxon>Spermatophyta</taxon>
        <taxon>Magnoliopsida</taxon>
        <taxon>Liliopsida</taxon>
        <taxon>Poales</taxon>
        <taxon>Poaceae</taxon>
        <taxon>PACMAD clade</taxon>
        <taxon>Chloridoideae</taxon>
        <taxon>Eragrostideae</taxon>
        <taxon>Eragrostidinae</taxon>
        <taxon>Eragrostis</taxon>
    </lineage>
</organism>
<evidence type="ECO:0000313" key="5">
    <source>
        <dbReference type="Proteomes" id="UP000324897"/>
    </source>
</evidence>
<dbReference type="GO" id="GO:0016020">
    <property type="term" value="C:membrane"/>
    <property type="evidence" value="ECO:0007669"/>
    <property type="project" value="TreeGrafter"/>
</dbReference>
<evidence type="ECO:0000259" key="3">
    <source>
        <dbReference type="Pfam" id="PF13962"/>
    </source>
</evidence>